<dbReference type="SUPFAM" id="SSF57850">
    <property type="entry name" value="RING/U-box"/>
    <property type="match status" value="1"/>
</dbReference>
<dbReference type="InterPro" id="IPR013083">
    <property type="entry name" value="Znf_RING/FYVE/PHD"/>
</dbReference>
<dbReference type="EMBL" id="WWBZ02000002">
    <property type="protein sequence ID" value="KAF4312893.1"/>
    <property type="molecule type" value="Genomic_DNA"/>
</dbReference>
<reference evidence="6" key="1">
    <citation type="submission" date="2020-04" db="EMBL/GenBank/DDBJ databases">
        <title>Genome Assembly and Annotation of Botryosphaeria dothidea sdau 11-99, a Latent Pathogen of Apple Fruit Ring Rot in China.</title>
        <authorList>
            <person name="Yu C."/>
            <person name="Diao Y."/>
            <person name="Lu Q."/>
            <person name="Zhao J."/>
            <person name="Cui S."/>
            <person name="Peng C."/>
            <person name="He B."/>
            <person name="Liu H."/>
        </authorList>
    </citation>
    <scope>NUCLEOTIDE SEQUENCE [LARGE SCALE GENOMIC DNA]</scope>
    <source>
        <strain evidence="6">Sdau11-99</strain>
    </source>
</reference>
<proteinExistence type="predicted"/>
<keyword evidence="3" id="KW-0862">Zinc</keyword>
<evidence type="ECO:0000256" key="4">
    <source>
        <dbReference type="PROSITE-ProRule" id="PRU00175"/>
    </source>
</evidence>
<evidence type="ECO:0000313" key="7">
    <source>
        <dbReference type="Proteomes" id="UP000572817"/>
    </source>
</evidence>
<evidence type="ECO:0000256" key="3">
    <source>
        <dbReference type="ARBA" id="ARBA00022833"/>
    </source>
</evidence>
<dbReference type="PANTHER" id="PTHR45798">
    <property type="entry name" value="RING-H2 FINGER PROTEIN ATL61-RELATED-RELATED"/>
    <property type="match status" value="1"/>
</dbReference>
<organism evidence="6 7">
    <name type="scientific">Botryosphaeria dothidea</name>
    <dbReference type="NCBI Taxonomy" id="55169"/>
    <lineage>
        <taxon>Eukaryota</taxon>
        <taxon>Fungi</taxon>
        <taxon>Dikarya</taxon>
        <taxon>Ascomycota</taxon>
        <taxon>Pezizomycotina</taxon>
        <taxon>Dothideomycetes</taxon>
        <taxon>Dothideomycetes incertae sedis</taxon>
        <taxon>Botryosphaeriales</taxon>
        <taxon>Botryosphaeriaceae</taxon>
        <taxon>Botryosphaeria</taxon>
    </lineage>
</organism>
<dbReference type="Gene3D" id="3.30.40.10">
    <property type="entry name" value="Zinc/RING finger domain, C3HC4 (zinc finger)"/>
    <property type="match status" value="1"/>
</dbReference>
<name>A0A8H4J6F7_9PEZI</name>
<keyword evidence="1" id="KW-0479">Metal-binding</keyword>
<evidence type="ECO:0000259" key="5">
    <source>
        <dbReference type="PROSITE" id="PS50089"/>
    </source>
</evidence>
<evidence type="ECO:0000313" key="6">
    <source>
        <dbReference type="EMBL" id="KAF4312893.1"/>
    </source>
</evidence>
<keyword evidence="7" id="KW-1185">Reference proteome</keyword>
<evidence type="ECO:0000256" key="2">
    <source>
        <dbReference type="ARBA" id="ARBA00022771"/>
    </source>
</evidence>
<dbReference type="PROSITE" id="PS50089">
    <property type="entry name" value="ZF_RING_2"/>
    <property type="match status" value="1"/>
</dbReference>
<dbReference type="GO" id="GO:0008270">
    <property type="term" value="F:zinc ion binding"/>
    <property type="evidence" value="ECO:0007669"/>
    <property type="project" value="UniProtKB-KW"/>
</dbReference>
<feature type="domain" description="RING-type" evidence="5">
    <location>
        <begin position="36"/>
        <end position="75"/>
    </location>
</feature>
<accession>A0A8H4J6F7</accession>
<keyword evidence="2 4" id="KW-0863">Zinc-finger</keyword>
<dbReference type="InterPro" id="IPR052788">
    <property type="entry name" value="RING-type_E3_ligase_ATL"/>
</dbReference>
<dbReference type="InterPro" id="IPR001841">
    <property type="entry name" value="Znf_RING"/>
</dbReference>
<evidence type="ECO:0000256" key="1">
    <source>
        <dbReference type="ARBA" id="ARBA00022723"/>
    </source>
</evidence>
<dbReference type="Proteomes" id="UP000572817">
    <property type="component" value="Unassembled WGS sequence"/>
</dbReference>
<dbReference type="PANTHER" id="PTHR45798:SF97">
    <property type="entry name" value="ALCOHOL-SENSITIVE RING FINGER PROTEIN 1"/>
    <property type="match status" value="1"/>
</dbReference>
<gene>
    <name evidence="6" type="ORF">GTA08_BOTSDO11772</name>
</gene>
<dbReference type="Pfam" id="PF13639">
    <property type="entry name" value="zf-RING_2"/>
    <property type="match status" value="1"/>
</dbReference>
<dbReference type="AlphaFoldDB" id="A0A8H4J6F7"/>
<dbReference type="OrthoDB" id="8062037at2759"/>
<comment type="caution">
    <text evidence="6">The sequence shown here is derived from an EMBL/GenBank/DDBJ whole genome shotgun (WGS) entry which is preliminary data.</text>
</comment>
<protein>
    <recommendedName>
        <fullName evidence="5">RING-type domain-containing protein</fullName>
    </recommendedName>
</protein>
<sequence length="337" mass="38326">MASRPPTPTREEFFLHGIERVPTDSTDDTAPGATECAICLNAYDDEVPVRIIQCGHIFGQQCLSSILDNSCTMCRAQLFHEGDPYDPDDDLPTTEAHDRFHEALAIISETTDRHNYEEDPRVYARTRFEASAAAATAGRSRLYDRTLYGHTVRFRLPRIPRAPGVAPPTGDSAARDPRPYETVPVLEEIHERDFLRATPPPLCPHVRVSVRPAAIWFNFFSYFRALAAVFDGTVLEWCLEREGELCKVEELHESWARLAWQIPGWIRSRARDALHELGISDDPIEFLLLAIEFVLQWRGVRELEVFGGLVHEVLEEEDDVLEFGVIAWDLALDVDDW</sequence>